<comment type="caution">
    <text evidence="1">The sequence shown here is derived from an EMBL/GenBank/DDBJ whole genome shotgun (WGS) entry which is preliminary data.</text>
</comment>
<dbReference type="EMBL" id="BKCJ010010341">
    <property type="protein sequence ID" value="GEU91146.1"/>
    <property type="molecule type" value="Genomic_DNA"/>
</dbReference>
<gene>
    <name evidence="1" type="ORF">Tci_063124</name>
</gene>
<organism evidence="1">
    <name type="scientific">Tanacetum cinerariifolium</name>
    <name type="common">Dalmatian daisy</name>
    <name type="synonym">Chrysanthemum cinerariifolium</name>
    <dbReference type="NCBI Taxonomy" id="118510"/>
    <lineage>
        <taxon>Eukaryota</taxon>
        <taxon>Viridiplantae</taxon>
        <taxon>Streptophyta</taxon>
        <taxon>Embryophyta</taxon>
        <taxon>Tracheophyta</taxon>
        <taxon>Spermatophyta</taxon>
        <taxon>Magnoliopsida</taxon>
        <taxon>eudicotyledons</taxon>
        <taxon>Gunneridae</taxon>
        <taxon>Pentapetalae</taxon>
        <taxon>asterids</taxon>
        <taxon>campanulids</taxon>
        <taxon>Asterales</taxon>
        <taxon>Asteraceae</taxon>
        <taxon>Asteroideae</taxon>
        <taxon>Anthemideae</taxon>
        <taxon>Anthemidinae</taxon>
        <taxon>Tanacetum</taxon>
    </lineage>
</organism>
<sequence length="632" mass="71523">MDYCCSVGIFEDKIICDLDKTPDSSQRSPQNCPKRGHPVDGHYCQGCALLRKKFKEDLFTSGIEHGIFQDSSEPSNDNTNVVTAPREPFIVNQDPGKNSSQSPPQINHHCCYGCGDPLKVLIIPNPEPFNNQTIKELPPTVQSFDPKSDLVHNSPNVFDPPPQLPFYSYDFYGNDARYGHYFTPQVPFVYPEPQFIQKREEEKQIEEDQAANARYWKILAYYDDDDDDYAFAITPNEPNNSLSMGDEHLDTVSATESDEFIKSSVENLVPNPSESEGESECDVSVCEAFTTFSNILFDAVYDFYSNLHHFNAESDLIESLLNYDSSIISSLKIDSLFDEFAGELTLLSISPRIDETGCHPEEETHFIKRLLYDNSYPRLPKEFIFENSDAAIQSFSLSPILVKDSDSLIEKIDLSFTPDYPMPSSIKEDDYDSERDILILDELLSNNSFLLPENESFHFDIPSFSRPPTKPPDGNIGILNVKMMGDISKQNIPMHRLMITLIPNQEKSPDLLSHHGLKTFQPSVECPMMIHRKNTPILDSFHFDIPLSSRPPAKPPDGNTGILSIKMTGDVSDQKVPIPELTITLVSNQEKSPDLLSHRGFENFQPSAECLMKIHGKNIPTLDVPRFHYYHP</sequence>
<protein>
    <submittedName>
        <fullName evidence="1">Uncharacterized protein</fullName>
    </submittedName>
</protein>
<accession>A0A6L2NYE5</accession>
<evidence type="ECO:0000313" key="1">
    <source>
        <dbReference type="EMBL" id="GEU91146.1"/>
    </source>
</evidence>
<proteinExistence type="predicted"/>
<reference evidence="1" key="1">
    <citation type="journal article" date="2019" name="Sci. Rep.">
        <title>Draft genome of Tanacetum cinerariifolium, the natural source of mosquito coil.</title>
        <authorList>
            <person name="Yamashiro T."/>
            <person name="Shiraishi A."/>
            <person name="Satake H."/>
            <person name="Nakayama K."/>
        </authorList>
    </citation>
    <scope>NUCLEOTIDE SEQUENCE</scope>
</reference>
<name>A0A6L2NYE5_TANCI</name>
<dbReference type="AlphaFoldDB" id="A0A6L2NYE5"/>